<feature type="domain" description="C2H2-type" evidence="8">
    <location>
        <begin position="201"/>
        <end position="230"/>
    </location>
</feature>
<keyword evidence="1" id="KW-0479">Metal-binding</keyword>
<keyword evidence="10" id="KW-1185">Reference proteome</keyword>
<keyword evidence="2" id="KW-0677">Repeat</keyword>
<dbReference type="EMBL" id="JBBWUH010000008">
    <property type="protein sequence ID" value="KAK8159539.1"/>
    <property type="molecule type" value="Genomic_DNA"/>
</dbReference>
<evidence type="ECO:0000256" key="7">
    <source>
        <dbReference type="SAM" id="SignalP"/>
    </source>
</evidence>
<dbReference type="SMART" id="SM00355">
    <property type="entry name" value="ZnF_C2H2"/>
    <property type="match status" value="2"/>
</dbReference>
<protein>
    <recommendedName>
        <fullName evidence="5">C2H2 type master regulator of conidiophore development brlA</fullName>
    </recommendedName>
</protein>
<name>A0ABR1XL36_9PEZI</name>
<evidence type="ECO:0000256" key="6">
    <source>
        <dbReference type="PROSITE-ProRule" id="PRU00042"/>
    </source>
</evidence>
<dbReference type="InterPro" id="IPR013087">
    <property type="entry name" value="Znf_C2H2_type"/>
</dbReference>
<sequence length="270" mass="29934">MPNLLFALLLFALFADAAQASPDYPFDPFTFDSSTGPPYGDPDGLLSFCTICGLDVLCAHGIQRALPSSGIESVLRAADFLEHPAWPRDAMQLAPSIGQVPHVAEPAQYPASMARISRQSGSMSGIDNEAMIAWNSDTYNPGFGFGLEEPPVAPLAKKQRLRRNTNGFPCSFSDCDSVFDRQCDLDRHFKTSHTSASDRPHKCNYAYCDLSFVYPKDLRRHESTHSKGSTKHPCPVDSCDLVFSCRFHHNGLLLCDFFSVWHLQLRRAQA</sequence>
<feature type="domain" description="C2H2-type" evidence="8">
    <location>
        <begin position="168"/>
        <end position="198"/>
    </location>
</feature>
<evidence type="ECO:0000256" key="1">
    <source>
        <dbReference type="ARBA" id="ARBA00022723"/>
    </source>
</evidence>
<evidence type="ECO:0000256" key="2">
    <source>
        <dbReference type="ARBA" id="ARBA00022737"/>
    </source>
</evidence>
<dbReference type="PROSITE" id="PS00028">
    <property type="entry name" value="ZINC_FINGER_C2H2_1"/>
    <property type="match status" value="2"/>
</dbReference>
<feature type="chain" id="PRO_5047521931" description="C2H2 type master regulator of conidiophore development brlA" evidence="7">
    <location>
        <begin position="21"/>
        <end position="270"/>
    </location>
</feature>
<reference evidence="9 10" key="1">
    <citation type="journal article" date="2022" name="G3 (Bethesda)">
        <title>Enemy or ally: a genomic approach to elucidate the lifestyle of Phyllosticta citrichinaensis.</title>
        <authorList>
            <person name="Buijs V.A."/>
            <person name="Groenewald J.Z."/>
            <person name="Haridas S."/>
            <person name="LaButti K.M."/>
            <person name="Lipzen A."/>
            <person name="Martin F.M."/>
            <person name="Barry K."/>
            <person name="Grigoriev I.V."/>
            <person name="Crous P.W."/>
            <person name="Seidl M.F."/>
        </authorList>
    </citation>
    <scope>NUCLEOTIDE SEQUENCE [LARGE SCALE GENOMIC DNA]</scope>
    <source>
        <strain evidence="9 10">CBS 129764</strain>
    </source>
</reference>
<proteinExistence type="predicted"/>
<evidence type="ECO:0000256" key="4">
    <source>
        <dbReference type="ARBA" id="ARBA00022833"/>
    </source>
</evidence>
<evidence type="ECO:0000313" key="9">
    <source>
        <dbReference type="EMBL" id="KAK8159539.1"/>
    </source>
</evidence>
<dbReference type="Gene3D" id="3.30.160.60">
    <property type="entry name" value="Classic Zinc Finger"/>
    <property type="match status" value="1"/>
</dbReference>
<dbReference type="PANTHER" id="PTHR14003">
    <property type="entry name" value="TRANSCRIPTIONAL REPRESSOR PROTEIN YY"/>
    <property type="match status" value="1"/>
</dbReference>
<evidence type="ECO:0000259" key="8">
    <source>
        <dbReference type="PROSITE" id="PS50157"/>
    </source>
</evidence>
<dbReference type="Proteomes" id="UP001456524">
    <property type="component" value="Unassembled WGS sequence"/>
</dbReference>
<evidence type="ECO:0000256" key="5">
    <source>
        <dbReference type="ARBA" id="ARBA00044085"/>
    </source>
</evidence>
<organism evidence="9 10">
    <name type="scientific">Phyllosticta citrichinensis</name>
    <dbReference type="NCBI Taxonomy" id="1130410"/>
    <lineage>
        <taxon>Eukaryota</taxon>
        <taxon>Fungi</taxon>
        <taxon>Dikarya</taxon>
        <taxon>Ascomycota</taxon>
        <taxon>Pezizomycotina</taxon>
        <taxon>Dothideomycetes</taxon>
        <taxon>Dothideomycetes incertae sedis</taxon>
        <taxon>Botryosphaeriales</taxon>
        <taxon>Phyllostictaceae</taxon>
        <taxon>Phyllosticta</taxon>
    </lineage>
</organism>
<accession>A0ABR1XL36</accession>
<keyword evidence="7" id="KW-0732">Signal</keyword>
<keyword evidence="4" id="KW-0862">Zinc</keyword>
<dbReference type="PROSITE" id="PS50157">
    <property type="entry name" value="ZINC_FINGER_C2H2_2"/>
    <property type="match status" value="2"/>
</dbReference>
<comment type="caution">
    <text evidence="9">The sequence shown here is derived from an EMBL/GenBank/DDBJ whole genome shotgun (WGS) entry which is preliminary data.</text>
</comment>
<gene>
    <name evidence="9" type="ORF">IWX90DRAFT_303059</name>
</gene>
<dbReference type="InterPro" id="IPR036236">
    <property type="entry name" value="Znf_C2H2_sf"/>
</dbReference>
<keyword evidence="3 6" id="KW-0863">Zinc-finger</keyword>
<evidence type="ECO:0000313" key="10">
    <source>
        <dbReference type="Proteomes" id="UP001456524"/>
    </source>
</evidence>
<feature type="signal peptide" evidence="7">
    <location>
        <begin position="1"/>
        <end position="20"/>
    </location>
</feature>
<dbReference type="SUPFAM" id="SSF57667">
    <property type="entry name" value="beta-beta-alpha zinc fingers"/>
    <property type="match status" value="1"/>
</dbReference>
<evidence type="ECO:0000256" key="3">
    <source>
        <dbReference type="ARBA" id="ARBA00022771"/>
    </source>
</evidence>
<dbReference type="PANTHER" id="PTHR14003:SF19">
    <property type="entry name" value="YY2 TRANSCRIPTION FACTOR"/>
    <property type="match status" value="1"/>
</dbReference>